<dbReference type="Proteomes" id="UP000006242">
    <property type="component" value="Unassembled WGS sequence"/>
</dbReference>
<evidence type="ECO:0000313" key="2">
    <source>
        <dbReference type="EMBL" id="ERJ19484.1"/>
    </source>
</evidence>
<gene>
    <name evidence="2" type="primary">mdcG</name>
    <name evidence="2" type="ORF">SSPSH_001552</name>
</gene>
<dbReference type="EMBL" id="AFNV02000009">
    <property type="protein sequence ID" value="ERJ19484.1"/>
    <property type="molecule type" value="Genomic_DNA"/>
</dbReference>
<dbReference type="GO" id="GO:0016779">
    <property type="term" value="F:nucleotidyltransferase activity"/>
    <property type="evidence" value="ECO:0007669"/>
    <property type="project" value="InterPro"/>
</dbReference>
<proteinExistence type="predicted"/>
<sequence>MTIDRDAVTKIVTPEQLTARIAQPAAERLRAIAALDALPQLAETLDSQNLSWGLTGAVGYELATGQPVCHTASDIDVLLRVPRPITRLAAREMIDSLAALAPRCDIQMETPLGGVALADWAADNDQVLVKSDQGPFLYADPWREAPPVQSACYAAGN</sequence>
<evidence type="ECO:0000259" key="1">
    <source>
        <dbReference type="Pfam" id="PF10620"/>
    </source>
</evidence>
<dbReference type="InterPro" id="IPR017557">
    <property type="entry name" value="Holo-ACP_synthase"/>
</dbReference>
<dbReference type="AlphaFoldDB" id="U2FU48"/>
<organism evidence="2 3">
    <name type="scientific">Salinisphaera shabanensis E1L3A</name>
    <dbReference type="NCBI Taxonomy" id="1033802"/>
    <lineage>
        <taxon>Bacteria</taxon>
        <taxon>Pseudomonadati</taxon>
        <taxon>Pseudomonadota</taxon>
        <taxon>Gammaproteobacteria</taxon>
        <taxon>Salinisphaerales</taxon>
        <taxon>Salinisphaeraceae</taxon>
        <taxon>Salinisphaera</taxon>
    </lineage>
</organism>
<evidence type="ECO:0000313" key="3">
    <source>
        <dbReference type="Proteomes" id="UP000006242"/>
    </source>
</evidence>
<feature type="domain" description="Phosphoribosyl-dephospho-CoA transferase MdcG C-terminal" evidence="1">
    <location>
        <begin position="29"/>
        <end position="140"/>
    </location>
</feature>
<accession>U2FU48</accession>
<dbReference type="eggNOG" id="ENOG502Z8NU">
    <property type="taxonomic scope" value="Bacteria"/>
</dbReference>
<dbReference type="Pfam" id="PF10620">
    <property type="entry name" value="MdcG"/>
    <property type="match status" value="1"/>
</dbReference>
<reference evidence="2 3" key="1">
    <citation type="journal article" date="2011" name="J. Bacteriol.">
        <title>Genome sequence of Salinisphaera shabanensis, a gammaproteobacterium from the harsh, variable environment of the brine-seawater interface of the Shaban Deep in the Red Sea.</title>
        <authorList>
            <person name="Antunes A."/>
            <person name="Alam I."/>
            <person name="Bajic V.B."/>
            <person name="Stingl U."/>
        </authorList>
    </citation>
    <scope>NUCLEOTIDE SEQUENCE [LARGE SCALE GENOMIC DNA]</scope>
    <source>
        <strain evidence="2 3">E1L3A</strain>
    </source>
</reference>
<name>U2FU48_9GAMM</name>
<dbReference type="InterPro" id="IPR049180">
    <property type="entry name" value="MdcG_C"/>
</dbReference>
<keyword evidence="3" id="KW-1185">Reference proteome</keyword>
<dbReference type="STRING" id="1033802.SSPSH_001552"/>
<dbReference type="NCBIfam" id="NF002332">
    <property type="entry name" value="PRK01293.1"/>
    <property type="match status" value="1"/>
</dbReference>
<keyword evidence="2" id="KW-0808">Transferase</keyword>
<comment type="caution">
    <text evidence="2">The sequence shown here is derived from an EMBL/GenBank/DDBJ whole genome shotgun (WGS) entry which is preliminary data.</text>
</comment>
<reference evidence="2 3" key="2">
    <citation type="journal article" date="2013" name="PLoS ONE">
        <title>INDIGO - INtegrated Data Warehouse of MIcrobial GenOmes with Examples from the Red Sea Extremophiles.</title>
        <authorList>
            <person name="Alam I."/>
            <person name="Antunes A."/>
            <person name="Kamau A.A."/>
            <person name="Ba Alawi W."/>
            <person name="Kalkatawi M."/>
            <person name="Stingl U."/>
            <person name="Bajic V.B."/>
        </authorList>
    </citation>
    <scope>NUCLEOTIDE SEQUENCE [LARGE SCALE GENOMIC DNA]</scope>
    <source>
        <strain evidence="2 3">E1L3A</strain>
    </source>
</reference>
<protein>
    <submittedName>
        <fullName evidence="2">Phosphoribosyl-dephospho-CoA transferase protein</fullName>
    </submittedName>
</protein>
<dbReference type="NCBIfam" id="TIGR03135">
    <property type="entry name" value="malonate_mdcG"/>
    <property type="match status" value="1"/>
</dbReference>